<dbReference type="EMBL" id="JAHBAY010000026">
    <property type="protein sequence ID" value="MBT0774249.1"/>
    <property type="molecule type" value="Genomic_DNA"/>
</dbReference>
<gene>
    <name evidence="2" type="ORF">KIH74_35225</name>
</gene>
<organism evidence="2 3">
    <name type="scientific">Kineosporia corallincola</name>
    <dbReference type="NCBI Taxonomy" id="2835133"/>
    <lineage>
        <taxon>Bacteria</taxon>
        <taxon>Bacillati</taxon>
        <taxon>Actinomycetota</taxon>
        <taxon>Actinomycetes</taxon>
        <taxon>Kineosporiales</taxon>
        <taxon>Kineosporiaceae</taxon>
        <taxon>Kineosporia</taxon>
    </lineage>
</organism>
<evidence type="ECO:0000313" key="3">
    <source>
        <dbReference type="Proteomes" id="UP001197247"/>
    </source>
</evidence>
<evidence type="ECO:0000256" key="1">
    <source>
        <dbReference type="SAM" id="MobiDB-lite"/>
    </source>
</evidence>
<feature type="compositionally biased region" description="Low complexity" evidence="1">
    <location>
        <begin position="139"/>
        <end position="165"/>
    </location>
</feature>
<dbReference type="RefSeq" id="WP_214160789.1">
    <property type="nucleotide sequence ID" value="NZ_JAHBAY010000026.1"/>
</dbReference>
<proteinExistence type="predicted"/>
<protein>
    <recommendedName>
        <fullName evidence="4">Type VII secretion system-associated protein</fullName>
    </recommendedName>
</protein>
<dbReference type="Proteomes" id="UP001197247">
    <property type="component" value="Unassembled WGS sequence"/>
</dbReference>
<sequence>MSGDALAAGGIVKIDTDLLRDFASMNLQAFLDDVKASPAVKHLMLFAEGGAGGESPNGAYNQVLAGNVEKGSLASAKKLQADFQKFAGLVNDGVVNLHDLAIQMQTDLNMVSTVLESSSDEAELTAAEMSEDLSNLGYGSSSGSSTGSTGSTGTTDTKTTTTSGT</sequence>
<name>A0ABS5TU26_9ACTN</name>
<accession>A0ABS5TU26</accession>
<evidence type="ECO:0000313" key="2">
    <source>
        <dbReference type="EMBL" id="MBT0774249.1"/>
    </source>
</evidence>
<comment type="caution">
    <text evidence="2">The sequence shown here is derived from an EMBL/GenBank/DDBJ whole genome shotgun (WGS) entry which is preliminary data.</text>
</comment>
<reference evidence="2 3" key="1">
    <citation type="submission" date="2021-05" db="EMBL/GenBank/DDBJ databases">
        <title>Kineosporia and Streptomyces sp. nov. two new marine actinobacteria isolated from Coral.</title>
        <authorList>
            <person name="Buangrab K."/>
            <person name="Sutthacheep M."/>
            <person name="Yeemin T."/>
            <person name="Harunari E."/>
            <person name="Igarashi Y."/>
            <person name="Kanchanasin P."/>
            <person name="Tanasupawat S."/>
            <person name="Phongsopitanun W."/>
        </authorList>
    </citation>
    <scope>NUCLEOTIDE SEQUENCE [LARGE SCALE GENOMIC DNA]</scope>
    <source>
        <strain evidence="2 3">J2-2</strain>
    </source>
</reference>
<evidence type="ECO:0008006" key="4">
    <source>
        <dbReference type="Google" id="ProtNLM"/>
    </source>
</evidence>
<feature type="region of interest" description="Disordered" evidence="1">
    <location>
        <begin position="122"/>
        <end position="165"/>
    </location>
</feature>
<keyword evidence="3" id="KW-1185">Reference proteome</keyword>